<sequence>MAEYCVTGGTGFIGAYLVKSLLEKGCFVRTTVRDPGDDEKVGFLRELAGAKERLRIMRADLTEEGSFDEAIRGVVGVFHAASPVLVPYDENIQANLIDPCVKGTLNVLKSCSKASSVKRVVLTSSCSSIRYRFDVQKQQTTSLDESHWSDPDYCKRYNLFYAYAKTVAEKEAWRVAKETGIDLVVVNPSFVVGPLLAPHPTSTLLLILAIVKGLRGEYPNTTVGFVHIDDAVAAHILAMEESKALGRLVCSSSVAHWTQIIEMLRAKYPSYPFENVLVKPRVFLLNFHACQAYIIFQKEVHICRCSSQEGDNLAHSMVTSKIQQLGFPPFKSIPEMFDDCIKSFQDRGFLST</sequence>
<dbReference type="CDD" id="cd08958">
    <property type="entry name" value="FR_SDR_e"/>
    <property type="match status" value="1"/>
</dbReference>
<dbReference type="InterPro" id="IPR050425">
    <property type="entry name" value="NAD(P)_dehydrat-like"/>
</dbReference>
<evidence type="ECO:0000313" key="4">
    <source>
        <dbReference type="EMBL" id="KAK9040877.1"/>
    </source>
</evidence>
<keyword evidence="2" id="KW-0560">Oxidoreductase</keyword>
<protein>
    <recommendedName>
        <fullName evidence="3">NAD-dependent epimerase/dehydratase domain-containing protein</fullName>
    </recommendedName>
</protein>
<dbReference type="SUPFAM" id="SSF51735">
    <property type="entry name" value="NAD(P)-binding Rossmann-fold domains"/>
    <property type="match status" value="1"/>
</dbReference>
<dbReference type="Gene3D" id="3.40.50.720">
    <property type="entry name" value="NAD(P)-binding Rossmann-like Domain"/>
    <property type="match status" value="1"/>
</dbReference>
<dbReference type="EMBL" id="JBBPBN010000004">
    <property type="protein sequence ID" value="KAK9040877.1"/>
    <property type="molecule type" value="Genomic_DNA"/>
</dbReference>
<dbReference type="Pfam" id="PF01370">
    <property type="entry name" value="Epimerase"/>
    <property type="match status" value="1"/>
</dbReference>
<dbReference type="PANTHER" id="PTHR10366">
    <property type="entry name" value="NAD DEPENDENT EPIMERASE/DEHYDRATASE"/>
    <property type="match status" value="1"/>
</dbReference>
<gene>
    <name evidence="4" type="ORF">V6N11_016013</name>
</gene>
<name>A0ABR2TU23_9ROSI</name>
<dbReference type="InterPro" id="IPR001509">
    <property type="entry name" value="Epimerase_deHydtase"/>
</dbReference>
<dbReference type="Proteomes" id="UP001396334">
    <property type="component" value="Unassembled WGS sequence"/>
</dbReference>
<organism evidence="4 5">
    <name type="scientific">Hibiscus sabdariffa</name>
    <name type="common">roselle</name>
    <dbReference type="NCBI Taxonomy" id="183260"/>
    <lineage>
        <taxon>Eukaryota</taxon>
        <taxon>Viridiplantae</taxon>
        <taxon>Streptophyta</taxon>
        <taxon>Embryophyta</taxon>
        <taxon>Tracheophyta</taxon>
        <taxon>Spermatophyta</taxon>
        <taxon>Magnoliopsida</taxon>
        <taxon>eudicotyledons</taxon>
        <taxon>Gunneridae</taxon>
        <taxon>Pentapetalae</taxon>
        <taxon>rosids</taxon>
        <taxon>malvids</taxon>
        <taxon>Malvales</taxon>
        <taxon>Malvaceae</taxon>
        <taxon>Malvoideae</taxon>
        <taxon>Hibiscus</taxon>
    </lineage>
</organism>
<comment type="caution">
    <text evidence="4">The sequence shown here is derived from an EMBL/GenBank/DDBJ whole genome shotgun (WGS) entry which is preliminary data.</text>
</comment>
<evidence type="ECO:0000256" key="2">
    <source>
        <dbReference type="ARBA" id="ARBA00023002"/>
    </source>
</evidence>
<dbReference type="PANTHER" id="PTHR10366:SF503">
    <property type="entry name" value="TETRAKETIDE ALPHA-PYRONE REDUCTASE 2"/>
    <property type="match status" value="1"/>
</dbReference>
<keyword evidence="5" id="KW-1185">Reference proteome</keyword>
<evidence type="ECO:0000313" key="5">
    <source>
        <dbReference type="Proteomes" id="UP001396334"/>
    </source>
</evidence>
<feature type="domain" description="NAD-dependent epimerase/dehydratase" evidence="3">
    <location>
        <begin position="5"/>
        <end position="243"/>
    </location>
</feature>
<proteinExistence type="predicted"/>
<evidence type="ECO:0000259" key="3">
    <source>
        <dbReference type="Pfam" id="PF01370"/>
    </source>
</evidence>
<dbReference type="InterPro" id="IPR036291">
    <property type="entry name" value="NAD(P)-bd_dom_sf"/>
</dbReference>
<reference evidence="4 5" key="1">
    <citation type="journal article" date="2024" name="G3 (Bethesda)">
        <title>Genome assembly of Hibiscus sabdariffa L. provides insights into metabolisms of medicinal natural products.</title>
        <authorList>
            <person name="Kim T."/>
        </authorList>
    </citation>
    <scope>NUCLEOTIDE SEQUENCE [LARGE SCALE GENOMIC DNA]</scope>
    <source>
        <strain evidence="4">TK-2024</strain>
        <tissue evidence="4">Old leaves</tissue>
    </source>
</reference>
<evidence type="ECO:0000256" key="1">
    <source>
        <dbReference type="ARBA" id="ARBA00022857"/>
    </source>
</evidence>
<accession>A0ABR2TU23</accession>
<keyword evidence="1" id="KW-0521">NADP</keyword>